<dbReference type="EMBL" id="JABFTP020000144">
    <property type="protein sequence ID" value="KAL3282002.1"/>
    <property type="molecule type" value="Genomic_DNA"/>
</dbReference>
<sequence length="93" mass="11150">MAPILRTRKVPDTSHNKSSQIKQLSSKIKVKRKNKVSDEIKQRRLEQKRTAEKLRREKLRKDPEDYKNYCQSERARNKKEKEGKVRSIDQLSE</sequence>
<feature type="compositionally biased region" description="Low complexity" evidence="1">
    <location>
        <begin position="17"/>
        <end position="27"/>
    </location>
</feature>
<organism evidence="2 3">
    <name type="scientific">Cryptolaemus montrouzieri</name>
    <dbReference type="NCBI Taxonomy" id="559131"/>
    <lineage>
        <taxon>Eukaryota</taxon>
        <taxon>Metazoa</taxon>
        <taxon>Ecdysozoa</taxon>
        <taxon>Arthropoda</taxon>
        <taxon>Hexapoda</taxon>
        <taxon>Insecta</taxon>
        <taxon>Pterygota</taxon>
        <taxon>Neoptera</taxon>
        <taxon>Endopterygota</taxon>
        <taxon>Coleoptera</taxon>
        <taxon>Polyphaga</taxon>
        <taxon>Cucujiformia</taxon>
        <taxon>Coccinelloidea</taxon>
        <taxon>Coccinellidae</taxon>
        <taxon>Scymninae</taxon>
        <taxon>Scymnini</taxon>
        <taxon>Cryptolaemus</taxon>
    </lineage>
</organism>
<feature type="compositionally biased region" description="Basic and acidic residues" evidence="1">
    <location>
        <begin position="35"/>
        <end position="87"/>
    </location>
</feature>
<comment type="caution">
    <text evidence="2">The sequence shown here is derived from an EMBL/GenBank/DDBJ whole genome shotgun (WGS) entry which is preliminary data.</text>
</comment>
<evidence type="ECO:0000256" key="1">
    <source>
        <dbReference type="SAM" id="MobiDB-lite"/>
    </source>
</evidence>
<evidence type="ECO:0000313" key="3">
    <source>
        <dbReference type="Proteomes" id="UP001516400"/>
    </source>
</evidence>
<gene>
    <name evidence="2" type="ORF">HHI36_005205</name>
</gene>
<reference evidence="2 3" key="1">
    <citation type="journal article" date="2021" name="BMC Biol.">
        <title>Horizontally acquired antibacterial genes associated with adaptive radiation of ladybird beetles.</title>
        <authorList>
            <person name="Li H.S."/>
            <person name="Tang X.F."/>
            <person name="Huang Y.H."/>
            <person name="Xu Z.Y."/>
            <person name="Chen M.L."/>
            <person name="Du X.Y."/>
            <person name="Qiu B.Y."/>
            <person name="Chen P.T."/>
            <person name="Zhang W."/>
            <person name="Slipinski A."/>
            <person name="Escalona H.E."/>
            <person name="Waterhouse R.M."/>
            <person name="Zwick A."/>
            <person name="Pang H."/>
        </authorList>
    </citation>
    <scope>NUCLEOTIDE SEQUENCE [LARGE SCALE GENOMIC DNA]</scope>
    <source>
        <strain evidence="2">SYSU2018</strain>
    </source>
</reference>
<keyword evidence="3" id="KW-1185">Reference proteome</keyword>
<proteinExistence type="predicted"/>
<accession>A0ABD2NTY7</accession>
<name>A0ABD2NTY7_9CUCU</name>
<protein>
    <submittedName>
        <fullName evidence="2">Uncharacterized protein</fullName>
    </submittedName>
</protein>
<dbReference type="AlphaFoldDB" id="A0ABD2NTY7"/>
<feature type="region of interest" description="Disordered" evidence="1">
    <location>
        <begin position="1"/>
        <end position="93"/>
    </location>
</feature>
<dbReference type="Proteomes" id="UP001516400">
    <property type="component" value="Unassembled WGS sequence"/>
</dbReference>
<evidence type="ECO:0000313" key="2">
    <source>
        <dbReference type="EMBL" id="KAL3282002.1"/>
    </source>
</evidence>